<dbReference type="EMBL" id="BARS01014285">
    <property type="protein sequence ID" value="GAF91906.1"/>
    <property type="molecule type" value="Genomic_DNA"/>
</dbReference>
<evidence type="ECO:0000313" key="1">
    <source>
        <dbReference type="EMBL" id="GAF91906.1"/>
    </source>
</evidence>
<proteinExistence type="predicted"/>
<protein>
    <submittedName>
        <fullName evidence="1">Uncharacterized protein</fullName>
    </submittedName>
</protein>
<organism evidence="1">
    <name type="scientific">marine sediment metagenome</name>
    <dbReference type="NCBI Taxonomy" id="412755"/>
    <lineage>
        <taxon>unclassified sequences</taxon>
        <taxon>metagenomes</taxon>
        <taxon>ecological metagenomes</taxon>
    </lineage>
</organism>
<dbReference type="AlphaFoldDB" id="X0TXL3"/>
<feature type="non-terminal residue" evidence="1">
    <location>
        <position position="1"/>
    </location>
</feature>
<reference evidence="1" key="1">
    <citation type="journal article" date="2014" name="Front. Microbiol.">
        <title>High frequency of phylogenetically diverse reductive dehalogenase-homologous genes in deep subseafloor sedimentary metagenomes.</title>
        <authorList>
            <person name="Kawai M."/>
            <person name="Futagami T."/>
            <person name="Toyoda A."/>
            <person name="Takaki Y."/>
            <person name="Nishi S."/>
            <person name="Hori S."/>
            <person name="Arai W."/>
            <person name="Tsubouchi T."/>
            <person name="Morono Y."/>
            <person name="Uchiyama I."/>
            <person name="Ito T."/>
            <person name="Fujiyama A."/>
            <person name="Inagaki F."/>
            <person name="Takami H."/>
        </authorList>
    </citation>
    <scope>NUCLEOTIDE SEQUENCE</scope>
    <source>
        <strain evidence="1">Expedition CK06-06</strain>
    </source>
</reference>
<gene>
    <name evidence="1" type="ORF">S01H1_24203</name>
</gene>
<comment type="caution">
    <text evidence="1">The sequence shown here is derived from an EMBL/GenBank/DDBJ whole genome shotgun (WGS) entry which is preliminary data.</text>
</comment>
<name>X0TXL3_9ZZZZ</name>
<feature type="non-terminal residue" evidence="1">
    <location>
        <position position="80"/>
    </location>
</feature>
<accession>X0TXL3</accession>
<sequence length="80" mass="8744">FAGYDADPAQMQGIFGTKVDELDAAGTGFSFGDPLDPYRNLNIITTVYQATQTVNIGLGESGMQITLQPNDYTFAYTFDY</sequence>